<dbReference type="FunFam" id="3.30.300.30:FF:000007">
    <property type="entry name" value="4-coumarate--CoA ligase 2"/>
    <property type="match status" value="1"/>
</dbReference>
<dbReference type="PANTHER" id="PTHR24096">
    <property type="entry name" value="LONG-CHAIN-FATTY-ACID--COA LIGASE"/>
    <property type="match status" value="1"/>
</dbReference>
<feature type="domain" description="AMP-binding enzyme C-terminal" evidence="4">
    <location>
        <begin position="256"/>
        <end position="331"/>
    </location>
</feature>
<feature type="non-terminal residue" evidence="5">
    <location>
        <position position="1"/>
    </location>
</feature>
<proteinExistence type="inferred from homology"/>
<dbReference type="Gene3D" id="3.30.300.30">
    <property type="match status" value="1"/>
</dbReference>
<comment type="similarity">
    <text evidence="1">Belongs to the ATP-dependent AMP-binding enzyme family.</text>
</comment>
<evidence type="ECO:0000256" key="1">
    <source>
        <dbReference type="ARBA" id="ARBA00006432"/>
    </source>
</evidence>
<dbReference type="AlphaFoldDB" id="A0A382QAZ4"/>
<evidence type="ECO:0000313" key="5">
    <source>
        <dbReference type="EMBL" id="SVC82065.1"/>
    </source>
</evidence>
<evidence type="ECO:0000259" key="4">
    <source>
        <dbReference type="Pfam" id="PF13193"/>
    </source>
</evidence>
<dbReference type="Gene3D" id="3.40.50.980">
    <property type="match status" value="2"/>
</dbReference>
<sequence length="334" mass="36488">PYSSGTTGLPKGVMLTHYNLVANVVQTDRVERLTEKEVMIGILPFYHIYGMVCLMSGALRVGATIVTMPRFDLEQFLSLIEKHKVTMGYIVPPIVLALAKHPAVENYDLSTLKDVLSGAAPLPEPVARACAERNNLSVRQGYGLTETSPVTHFNPRDHEIKLTSVGPAAPSTRYRVIDVSTGKDVSPGELGEIWIEGPQVMKGYLNNPDATQAMIDEDGWLHTGDIGHADEDGYLYVVDRVKELIKYKGMQVAPAELEAVVQSHPAVADAAVIPSPDIEAGEVPKAFVVVKPEMSVSANEIMSHVAERVAPHKKVRRVEFINEIPKVPSGKILR</sequence>
<dbReference type="EMBL" id="UINC01112845">
    <property type="protein sequence ID" value="SVC82065.1"/>
    <property type="molecule type" value="Genomic_DNA"/>
</dbReference>
<keyword evidence="2" id="KW-0436">Ligase</keyword>
<dbReference type="InterPro" id="IPR000873">
    <property type="entry name" value="AMP-dep_synth/lig_dom"/>
</dbReference>
<reference evidence="5" key="1">
    <citation type="submission" date="2018-05" db="EMBL/GenBank/DDBJ databases">
        <authorList>
            <person name="Lanie J.A."/>
            <person name="Ng W.-L."/>
            <person name="Kazmierczak K.M."/>
            <person name="Andrzejewski T.M."/>
            <person name="Davidsen T.M."/>
            <person name="Wayne K.J."/>
            <person name="Tettelin H."/>
            <person name="Glass J.I."/>
            <person name="Rusch D."/>
            <person name="Podicherti R."/>
            <person name="Tsui H.-C.T."/>
            <person name="Winkler M.E."/>
        </authorList>
    </citation>
    <scope>NUCLEOTIDE SEQUENCE</scope>
</reference>
<dbReference type="InterPro" id="IPR025110">
    <property type="entry name" value="AMP-bd_C"/>
</dbReference>
<feature type="non-terminal residue" evidence="5">
    <location>
        <position position="334"/>
    </location>
</feature>
<dbReference type="InterPro" id="IPR045851">
    <property type="entry name" value="AMP-bd_C_sf"/>
</dbReference>
<evidence type="ECO:0008006" key="6">
    <source>
        <dbReference type="Google" id="ProtNLM"/>
    </source>
</evidence>
<name>A0A382QAZ4_9ZZZZ</name>
<dbReference type="Gene3D" id="2.30.38.10">
    <property type="entry name" value="Luciferase, Domain 3"/>
    <property type="match status" value="1"/>
</dbReference>
<dbReference type="SUPFAM" id="SSF56801">
    <property type="entry name" value="Acetyl-CoA synthetase-like"/>
    <property type="match status" value="1"/>
</dbReference>
<evidence type="ECO:0000259" key="3">
    <source>
        <dbReference type="Pfam" id="PF00501"/>
    </source>
</evidence>
<organism evidence="5">
    <name type="scientific">marine metagenome</name>
    <dbReference type="NCBI Taxonomy" id="408172"/>
    <lineage>
        <taxon>unclassified sequences</taxon>
        <taxon>metagenomes</taxon>
        <taxon>ecological metagenomes</taxon>
    </lineage>
</organism>
<gene>
    <name evidence="5" type="ORF">METZ01_LOCUS334919</name>
</gene>
<dbReference type="PANTHER" id="PTHR24096:SF149">
    <property type="entry name" value="AMP-BINDING DOMAIN-CONTAINING PROTEIN-RELATED"/>
    <property type="match status" value="1"/>
</dbReference>
<evidence type="ECO:0000256" key="2">
    <source>
        <dbReference type="ARBA" id="ARBA00022598"/>
    </source>
</evidence>
<dbReference type="Pfam" id="PF00501">
    <property type="entry name" value="AMP-binding"/>
    <property type="match status" value="1"/>
</dbReference>
<accession>A0A382QAZ4</accession>
<feature type="domain" description="AMP-dependent synthetase/ligase" evidence="3">
    <location>
        <begin position="2"/>
        <end position="205"/>
    </location>
</feature>
<dbReference type="GO" id="GO:0016405">
    <property type="term" value="F:CoA-ligase activity"/>
    <property type="evidence" value="ECO:0007669"/>
    <property type="project" value="TreeGrafter"/>
</dbReference>
<dbReference type="Pfam" id="PF13193">
    <property type="entry name" value="AMP-binding_C"/>
    <property type="match status" value="1"/>
</dbReference>
<protein>
    <recommendedName>
        <fullName evidence="6">AMP-dependent synthetase/ligase domain-containing protein</fullName>
    </recommendedName>
</protein>